<keyword evidence="6 9" id="KW-0472">Membrane</keyword>
<comment type="subcellular location">
    <subcellularLocation>
        <location evidence="1">Cell membrane</location>
        <topology evidence="1">Multi-pass membrane protein</topology>
    </subcellularLocation>
</comment>
<dbReference type="GO" id="GO:0016776">
    <property type="term" value="F:phosphotransferase activity, phosphate group as acceptor"/>
    <property type="evidence" value="ECO:0007669"/>
    <property type="project" value="TreeGrafter"/>
</dbReference>
<dbReference type="Gene3D" id="3.40.720.10">
    <property type="entry name" value="Alkaline Phosphatase, subunit A"/>
    <property type="match status" value="1"/>
</dbReference>
<evidence type="ECO:0000256" key="3">
    <source>
        <dbReference type="ARBA" id="ARBA00022679"/>
    </source>
</evidence>
<keyword evidence="3" id="KW-0808">Transferase</keyword>
<keyword evidence="2" id="KW-1003">Cell membrane</keyword>
<dbReference type="InterPro" id="IPR040423">
    <property type="entry name" value="PEA_transferase"/>
</dbReference>
<proteinExistence type="inferred from homology"/>
<dbReference type="CDD" id="cd16017">
    <property type="entry name" value="LptA"/>
    <property type="match status" value="1"/>
</dbReference>
<feature type="transmembrane region" description="Helical" evidence="9">
    <location>
        <begin position="77"/>
        <end position="99"/>
    </location>
</feature>
<evidence type="ECO:0000259" key="10">
    <source>
        <dbReference type="Pfam" id="PF00884"/>
    </source>
</evidence>
<dbReference type="InterPro" id="IPR017850">
    <property type="entry name" value="Alkaline_phosphatase_core_sf"/>
</dbReference>
<reference evidence="11 12" key="1">
    <citation type="journal article" date="2012" name="BMC Genomics">
        <title>Comparative genomics of the classical Bordetella subspecies: the evolution and exchange of virulence-associated diversity amongst closely related pathogens.</title>
        <authorList>
            <person name="Park J."/>
            <person name="Zhang Y."/>
            <person name="Buboltz A.M."/>
            <person name="Zhang X."/>
            <person name="Schuster S.C."/>
            <person name="Ahuja U."/>
            <person name="Liu M."/>
            <person name="Miller J.F."/>
            <person name="Sebaihia M."/>
            <person name="Bentley S.D."/>
            <person name="Parkhill J."/>
            <person name="Harvill E.T."/>
        </authorList>
    </citation>
    <scope>NUCLEOTIDE SEQUENCE [LARGE SCALE GENOMIC DNA]</scope>
    <source>
        <strain evidence="12">ATCC 9797 / DSM 5571 / CCUG 30873 / LMG 14455 / NCTC 10739 / 18323</strain>
    </source>
</reference>
<feature type="transmembrane region" description="Helical" evidence="9">
    <location>
        <begin position="155"/>
        <end position="174"/>
    </location>
</feature>
<keyword evidence="12" id="KW-1185">Reference proteome</keyword>
<evidence type="ECO:0000256" key="2">
    <source>
        <dbReference type="ARBA" id="ARBA00022475"/>
    </source>
</evidence>
<dbReference type="PANTHER" id="PTHR30443">
    <property type="entry name" value="INNER MEMBRANE PROTEIN"/>
    <property type="match status" value="1"/>
</dbReference>
<dbReference type="SUPFAM" id="SSF53649">
    <property type="entry name" value="Alkaline phosphatase-like"/>
    <property type="match status" value="1"/>
</dbReference>
<evidence type="ECO:0000256" key="4">
    <source>
        <dbReference type="ARBA" id="ARBA00022692"/>
    </source>
</evidence>
<accession>A0A0T7CQ95</accession>
<evidence type="ECO:0000256" key="9">
    <source>
        <dbReference type="SAM" id="Phobius"/>
    </source>
</evidence>
<evidence type="ECO:0000256" key="1">
    <source>
        <dbReference type="ARBA" id="ARBA00004651"/>
    </source>
</evidence>
<comment type="similarity">
    <text evidence="7">Belongs to the phosphoethanolamine transferase family.</text>
</comment>
<feature type="transmembrane region" description="Helical" evidence="9">
    <location>
        <begin position="53"/>
        <end position="70"/>
    </location>
</feature>
<sequence>MPDRAPRAPRPCPPSCLRIAMTRFLQAWVPLLVAGIAPIWIQARLHGDSFSPRVYLLGVTLMLACALLWRRAWTRPAAVLLCTVLAANLGLAQFCYQAYGQRFNFGFAYSILTTNYDETVQLLTQHWRSAALTLAVLALLLWVVRRAAHELPTRWLALGAAATALVFFGSWLRYELAMRGAADEYYPSIERTVSRSPMFNMRYFIQASYDQSLLDTAGRHRVTHALTRRDTGIDTYVVVVGESARRANWGLYGYARDTTPRAAAERDRMTLYTQAAAPAPLTIMAVPLTLSAATVDSYDPRLFGDNVVALAGDAGFRTYWLSNQARLGRYDTSVTAMANMAHFKTWADAPYDEALLPLLDAALAEPGRKVVFLHINGNHDNYCTRYPETATVYQGGAPYEDCYDNSIRYVDALLGAVMDRLRERRASLLFYPDHGLERHESVLGTFYHGGVRPSRVAFDIPMFIWNSPAAPAPARREYDAPYSTEDNYGLILDWLGVATGVDDCKHRPAAPACAGRPVRVIDAKRDVYAYADLAPHPDGRRPATPPRVGPRDQALNVR</sequence>
<feature type="transmembrane region" description="Helical" evidence="9">
    <location>
        <begin position="126"/>
        <end position="143"/>
    </location>
</feature>
<dbReference type="PANTHER" id="PTHR30443:SF4">
    <property type="entry name" value="PHOSPHOETHANOLAMINE TRANSFERASE OPGE-RELATED"/>
    <property type="match status" value="1"/>
</dbReference>
<evidence type="ECO:0000256" key="7">
    <source>
        <dbReference type="ARBA" id="ARBA00038481"/>
    </source>
</evidence>
<organism evidence="11 12">
    <name type="scientific">Bordetella pertussis (strain ATCC 9797 / DSM 5571 / CCUG 30873 / LMG 14455 / NCTC 10739 / 18323)</name>
    <dbReference type="NCBI Taxonomy" id="568706"/>
    <lineage>
        <taxon>Bacteria</taxon>
        <taxon>Pseudomonadati</taxon>
        <taxon>Pseudomonadota</taxon>
        <taxon>Betaproteobacteria</taxon>
        <taxon>Burkholderiales</taxon>
        <taxon>Alcaligenaceae</taxon>
        <taxon>Bordetella</taxon>
    </lineage>
</organism>
<dbReference type="InterPro" id="IPR000917">
    <property type="entry name" value="Sulfatase_N"/>
</dbReference>
<dbReference type="AlphaFoldDB" id="A0A0T7CQ95"/>
<dbReference type="eggNOG" id="COG2194">
    <property type="taxonomic scope" value="Bacteria"/>
</dbReference>
<keyword evidence="5 9" id="KW-1133">Transmembrane helix</keyword>
<feature type="domain" description="Sulfatase N-terminal" evidence="10">
    <location>
        <begin position="235"/>
        <end position="497"/>
    </location>
</feature>
<dbReference type="InterPro" id="IPR058130">
    <property type="entry name" value="PEA_transf_C"/>
</dbReference>
<dbReference type="HOGENOM" id="CLU_039390_4_1_4"/>
<protein>
    <submittedName>
        <fullName evidence="11">Outer membrane protein</fullName>
    </submittedName>
</protein>
<dbReference type="GO" id="GO:0005886">
    <property type="term" value="C:plasma membrane"/>
    <property type="evidence" value="ECO:0007669"/>
    <property type="project" value="UniProtKB-SubCell"/>
</dbReference>
<feature type="transmembrane region" description="Helical" evidence="9">
    <location>
        <begin position="21"/>
        <end position="41"/>
    </location>
</feature>
<gene>
    <name evidence="11" type="ordered locus">BN118_2252</name>
</gene>
<evidence type="ECO:0000313" key="12">
    <source>
        <dbReference type="Proteomes" id="UP000005250"/>
    </source>
</evidence>
<evidence type="ECO:0000256" key="8">
    <source>
        <dbReference type="SAM" id="MobiDB-lite"/>
    </source>
</evidence>
<dbReference type="GO" id="GO:0009244">
    <property type="term" value="P:lipopolysaccharide core region biosynthetic process"/>
    <property type="evidence" value="ECO:0007669"/>
    <property type="project" value="TreeGrafter"/>
</dbReference>
<dbReference type="Proteomes" id="UP000005250">
    <property type="component" value="Chromosome"/>
</dbReference>
<evidence type="ECO:0000313" key="11">
    <source>
        <dbReference type="EMBL" id="CCJ63677.1"/>
    </source>
</evidence>
<dbReference type="Pfam" id="PF00884">
    <property type="entry name" value="Sulfatase"/>
    <property type="match status" value="1"/>
</dbReference>
<feature type="region of interest" description="Disordered" evidence="8">
    <location>
        <begin position="533"/>
        <end position="558"/>
    </location>
</feature>
<dbReference type="EMBL" id="HE965805">
    <property type="protein sequence ID" value="CCJ63677.1"/>
    <property type="molecule type" value="Genomic_DNA"/>
</dbReference>
<dbReference type="KEGG" id="bper:BN118_2252"/>
<evidence type="ECO:0000256" key="5">
    <source>
        <dbReference type="ARBA" id="ARBA00022989"/>
    </source>
</evidence>
<keyword evidence="4 9" id="KW-0812">Transmembrane</keyword>
<name>A0A0T7CQ95_BORP1</name>
<evidence type="ECO:0000256" key="6">
    <source>
        <dbReference type="ARBA" id="ARBA00023136"/>
    </source>
</evidence>